<sequence length="232" mass="24450">MDVWVPTQHRRETGYSLDADWSVGFEDGEAARSDEGDGVTLPCERLKVIRSSISSPPPPRHLRPGGTKIKSFSTESSSRVFGPDPSASSGFGAGVGAVGQVVAAGAVVHPLVEAAAACVHEEVADRGQLQAQLLGDGDLQLFGRTLVLLEDGVERPPLHVGEHQARLLGHAAPLAAAVVLLLTLACCGERDGGGVSLEVCMLLDAVVLRTSVRLRNNVLSARENNHNNMEVQ</sequence>
<comment type="caution">
    <text evidence="1">The sequence shown here is derived from an EMBL/GenBank/DDBJ whole genome shotgun (WGS) entry which is preliminary data.</text>
</comment>
<reference evidence="1 2" key="1">
    <citation type="submission" date="2019-03" db="EMBL/GenBank/DDBJ databases">
        <title>First draft genome of Liparis tanakae, snailfish: a comprehensive survey of snailfish specific genes.</title>
        <authorList>
            <person name="Kim W."/>
            <person name="Song I."/>
            <person name="Jeong J.-H."/>
            <person name="Kim D."/>
            <person name="Kim S."/>
            <person name="Ryu S."/>
            <person name="Song J.Y."/>
            <person name="Lee S.K."/>
        </authorList>
    </citation>
    <scope>NUCLEOTIDE SEQUENCE [LARGE SCALE GENOMIC DNA]</scope>
    <source>
        <tissue evidence="1">Muscle</tissue>
    </source>
</reference>
<dbReference type="EMBL" id="SRLO01001233">
    <property type="protein sequence ID" value="TNN39935.1"/>
    <property type="molecule type" value="Genomic_DNA"/>
</dbReference>
<keyword evidence="2" id="KW-1185">Reference proteome</keyword>
<proteinExistence type="predicted"/>
<evidence type="ECO:0000313" key="1">
    <source>
        <dbReference type="EMBL" id="TNN39935.1"/>
    </source>
</evidence>
<dbReference type="AlphaFoldDB" id="A0A4Z2FGC0"/>
<accession>A0A4Z2FGC0</accession>
<gene>
    <name evidence="1" type="ORF">EYF80_049892</name>
</gene>
<dbReference type="Proteomes" id="UP000314294">
    <property type="component" value="Unassembled WGS sequence"/>
</dbReference>
<name>A0A4Z2FGC0_9TELE</name>
<protein>
    <submittedName>
        <fullName evidence="1">Uncharacterized protein</fullName>
    </submittedName>
</protein>
<organism evidence="1 2">
    <name type="scientific">Liparis tanakae</name>
    <name type="common">Tanaka's snailfish</name>
    <dbReference type="NCBI Taxonomy" id="230148"/>
    <lineage>
        <taxon>Eukaryota</taxon>
        <taxon>Metazoa</taxon>
        <taxon>Chordata</taxon>
        <taxon>Craniata</taxon>
        <taxon>Vertebrata</taxon>
        <taxon>Euteleostomi</taxon>
        <taxon>Actinopterygii</taxon>
        <taxon>Neopterygii</taxon>
        <taxon>Teleostei</taxon>
        <taxon>Neoteleostei</taxon>
        <taxon>Acanthomorphata</taxon>
        <taxon>Eupercaria</taxon>
        <taxon>Perciformes</taxon>
        <taxon>Cottioidei</taxon>
        <taxon>Cottales</taxon>
        <taxon>Liparidae</taxon>
        <taxon>Liparis</taxon>
    </lineage>
</organism>
<evidence type="ECO:0000313" key="2">
    <source>
        <dbReference type="Proteomes" id="UP000314294"/>
    </source>
</evidence>